<dbReference type="Gene3D" id="1.10.10.10">
    <property type="entry name" value="Winged helix-like DNA-binding domain superfamily/Winged helix DNA-binding domain"/>
    <property type="match status" value="1"/>
</dbReference>
<comment type="similarity">
    <text evidence="1 2 3">Belongs to the cullin family.</text>
</comment>
<dbReference type="InterPro" id="IPR019559">
    <property type="entry name" value="Cullin_neddylation_domain"/>
</dbReference>
<dbReference type="EMBL" id="FN649727">
    <property type="protein sequence ID" value="CBJ31794.1"/>
    <property type="molecule type" value="Genomic_DNA"/>
</dbReference>
<dbReference type="InterPro" id="IPR036390">
    <property type="entry name" value="WH_DNA-bd_sf"/>
</dbReference>
<dbReference type="InParanoid" id="D7FUY8"/>
<dbReference type="Gene3D" id="3.30.230.130">
    <property type="entry name" value="Cullin, Chain C, Domain 2"/>
    <property type="match status" value="1"/>
</dbReference>
<dbReference type="InterPro" id="IPR016159">
    <property type="entry name" value="Cullin_repeat-like_dom_sf"/>
</dbReference>
<dbReference type="SMART" id="SM00884">
    <property type="entry name" value="Cullin_Nedd8"/>
    <property type="match status" value="1"/>
</dbReference>
<dbReference type="Pfam" id="PF10557">
    <property type="entry name" value="Cullin_Nedd8"/>
    <property type="match status" value="1"/>
</dbReference>
<evidence type="ECO:0000313" key="5">
    <source>
        <dbReference type="EMBL" id="CBJ31794.1"/>
    </source>
</evidence>
<dbReference type="SUPFAM" id="SSF46785">
    <property type="entry name" value="Winged helix' DNA-binding domain"/>
    <property type="match status" value="1"/>
</dbReference>
<dbReference type="GO" id="GO:0006511">
    <property type="term" value="P:ubiquitin-dependent protein catabolic process"/>
    <property type="evidence" value="ECO:0007669"/>
    <property type="project" value="InterPro"/>
</dbReference>
<dbReference type="SUPFAM" id="SSF74788">
    <property type="entry name" value="Cullin repeat-like"/>
    <property type="match status" value="1"/>
</dbReference>
<dbReference type="InterPro" id="IPR036317">
    <property type="entry name" value="Cullin_homology_sf"/>
</dbReference>
<dbReference type="InterPro" id="IPR016158">
    <property type="entry name" value="Cullin_homology"/>
</dbReference>
<dbReference type="OMA" id="PRPVWND"/>
<evidence type="ECO:0000256" key="3">
    <source>
        <dbReference type="RuleBase" id="RU003829"/>
    </source>
</evidence>
<dbReference type="PROSITE" id="PS50069">
    <property type="entry name" value="CULLIN_2"/>
    <property type="match status" value="1"/>
</dbReference>
<feature type="domain" description="Cullin family profile" evidence="4">
    <location>
        <begin position="427"/>
        <end position="697"/>
    </location>
</feature>
<dbReference type="InterPro" id="IPR036388">
    <property type="entry name" value="WH-like_DNA-bd_sf"/>
</dbReference>
<evidence type="ECO:0000259" key="4">
    <source>
        <dbReference type="PROSITE" id="PS50069"/>
    </source>
</evidence>
<dbReference type="InterPro" id="IPR001373">
    <property type="entry name" value="Cullin_N"/>
</dbReference>
<keyword evidence="6" id="KW-1185">Reference proteome</keyword>
<dbReference type="eggNOG" id="KOG2166">
    <property type="taxonomic scope" value="Eukaryota"/>
</dbReference>
<reference evidence="5 6" key="1">
    <citation type="journal article" date="2010" name="Nature">
        <title>The Ectocarpus genome and the independent evolution of multicellularity in brown algae.</title>
        <authorList>
            <person name="Cock J.M."/>
            <person name="Sterck L."/>
            <person name="Rouze P."/>
            <person name="Scornet D."/>
            <person name="Allen A.E."/>
            <person name="Amoutzias G."/>
            <person name="Anthouard V."/>
            <person name="Artiguenave F."/>
            <person name="Aury J.M."/>
            <person name="Badger J.H."/>
            <person name="Beszteri B."/>
            <person name="Billiau K."/>
            <person name="Bonnet E."/>
            <person name="Bothwell J.H."/>
            <person name="Bowler C."/>
            <person name="Boyen C."/>
            <person name="Brownlee C."/>
            <person name="Carrano C.J."/>
            <person name="Charrier B."/>
            <person name="Cho G.Y."/>
            <person name="Coelho S.M."/>
            <person name="Collen J."/>
            <person name="Corre E."/>
            <person name="Da Silva C."/>
            <person name="Delage L."/>
            <person name="Delaroque N."/>
            <person name="Dittami S.M."/>
            <person name="Doulbeau S."/>
            <person name="Elias M."/>
            <person name="Farnham G."/>
            <person name="Gachon C.M."/>
            <person name="Gschloessl B."/>
            <person name="Heesch S."/>
            <person name="Jabbari K."/>
            <person name="Jubin C."/>
            <person name="Kawai H."/>
            <person name="Kimura K."/>
            <person name="Kloareg B."/>
            <person name="Kupper F.C."/>
            <person name="Lang D."/>
            <person name="Le Bail A."/>
            <person name="Leblanc C."/>
            <person name="Lerouge P."/>
            <person name="Lohr M."/>
            <person name="Lopez P.J."/>
            <person name="Martens C."/>
            <person name="Maumus F."/>
            <person name="Michel G."/>
            <person name="Miranda-Saavedra D."/>
            <person name="Morales J."/>
            <person name="Moreau H."/>
            <person name="Motomura T."/>
            <person name="Nagasato C."/>
            <person name="Napoli C.A."/>
            <person name="Nelson D.R."/>
            <person name="Nyvall-Collen P."/>
            <person name="Peters A.F."/>
            <person name="Pommier C."/>
            <person name="Potin P."/>
            <person name="Poulain J."/>
            <person name="Quesneville H."/>
            <person name="Read B."/>
            <person name="Rensing S.A."/>
            <person name="Ritter A."/>
            <person name="Rousvoal S."/>
            <person name="Samanta M."/>
            <person name="Samson G."/>
            <person name="Schroeder D.C."/>
            <person name="Segurens B."/>
            <person name="Strittmatter M."/>
            <person name="Tonon T."/>
            <person name="Tregear J.W."/>
            <person name="Valentin K."/>
            <person name="von Dassow P."/>
            <person name="Yamagishi T."/>
            <person name="Van de Peer Y."/>
            <person name="Wincker P."/>
        </authorList>
    </citation>
    <scope>NUCLEOTIDE SEQUENCE [LARGE SCALE GENOMIC DNA]</scope>
    <source>
        <strain evidence="6">Ec32 / CCAP1310/4</strain>
    </source>
</reference>
<evidence type="ECO:0000313" key="6">
    <source>
        <dbReference type="Proteomes" id="UP000002630"/>
    </source>
</evidence>
<sequence length="836" mass="94199">MTLLTPEPIDFDDTWVLLESSLITILQDLGQGFPNDLWISLYTGVYKLCTKPMDPQHSKLYARLKETLELYVAGVLKGLLAFDNATAHSYTELLVRYRTSFHNYSVGMHYGSDWFKYLDRHWINTNHCETGVSPKEGVYFVREMSLMVWKERVFEALKERLRHNTMKVINAARERNLSNLDDNDAVRSLLKTYETLGFEKRDRSHLFQTELEDFLVTDTGRYYSRRGSDLLQHMSVPRYLQEVERYLQEEASRCESFVGSYSARRILVAAQEALIKAHSSRLVEEARGMLSASPEKRVDLRRLFTLISYLEDGETRGGGGAVENNAMKALEEVVRDHVRSVGLTVVKDLQAKGAMDVSDDEAGVRDNDLLPAGGGKAAVVTSDDVVAAMLEVYEHYKGLMADSFDSSPGFRAVLDEACKSFVNAVPQASEWLARYAHCLLDKGFKESKVDEGTRQESLDHVGFLFAYIADKDIFHKYYSKLLSKRIIQLTSVSDEAEERMLKNMRKISGFEYTSKLQRMFVDKTLSRDLHTGYVEWQVRGGGIGGGGGGGRGGGGGWGGGGLGAGAEGEGGFVYPAGLVQLPMHFEAFTFVLTAGCWPLQSVSSSFKPPAPIEDYVVSFLDFYSEVHSGRKLEWLYHLGHGEMVTHCFDKTYRIYSSTFQMGLLHQFNDSTEIAVSELARGINVSDTEIVRHLFPLIKAGLLRLHGADGADLKPTSCDDIPPGARARLNASFSHKRTRVKINIVDHSRQPLKEAKPSTEIIQDRKMSVQAAISRVMKIRKEASHRDLVVQVREQLRHLFDVDPPFVKRNIEDLINKDYLHRLEGREPGKEGYKYVA</sequence>
<dbReference type="InterPro" id="IPR059120">
    <property type="entry name" value="Cullin-like_AB"/>
</dbReference>
<dbReference type="SUPFAM" id="SSF75632">
    <property type="entry name" value="Cullin homology domain"/>
    <property type="match status" value="1"/>
</dbReference>
<dbReference type="SMART" id="SM00182">
    <property type="entry name" value="CULLIN"/>
    <property type="match status" value="1"/>
</dbReference>
<dbReference type="Proteomes" id="UP000002630">
    <property type="component" value="Linkage Group LG02"/>
</dbReference>
<evidence type="ECO:0000256" key="1">
    <source>
        <dbReference type="ARBA" id="ARBA00006019"/>
    </source>
</evidence>
<dbReference type="Pfam" id="PF26557">
    <property type="entry name" value="Cullin_AB"/>
    <property type="match status" value="1"/>
</dbReference>
<gene>
    <name evidence="5" type="ORF">Esi_0282_0021</name>
</gene>
<name>D7FUY8_ECTSI</name>
<evidence type="ECO:0000256" key="2">
    <source>
        <dbReference type="PROSITE-ProRule" id="PRU00330"/>
    </source>
</evidence>
<organism evidence="5 6">
    <name type="scientific">Ectocarpus siliculosus</name>
    <name type="common">Brown alga</name>
    <name type="synonym">Conferva siliculosa</name>
    <dbReference type="NCBI Taxonomy" id="2880"/>
    <lineage>
        <taxon>Eukaryota</taxon>
        <taxon>Sar</taxon>
        <taxon>Stramenopiles</taxon>
        <taxon>Ochrophyta</taxon>
        <taxon>PX clade</taxon>
        <taxon>Phaeophyceae</taxon>
        <taxon>Ectocarpales</taxon>
        <taxon>Ectocarpaceae</taxon>
        <taxon>Ectocarpus</taxon>
    </lineage>
</organism>
<dbReference type="PANTHER" id="PTHR11932">
    <property type="entry name" value="CULLIN"/>
    <property type="match status" value="1"/>
</dbReference>
<dbReference type="GO" id="GO:0031625">
    <property type="term" value="F:ubiquitin protein ligase binding"/>
    <property type="evidence" value="ECO:0007669"/>
    <property type="project" value="InterPro"/>
</dbReference>
<accession>D7FUY8</accession>
<dbReference type="InterPro" id="IPR045093">
    <property type="entry name" value="Cullin"/>
</dbReference>
<dbReference type="OrthoDB" id="27073at2759"/>
<dbReference type="EMBL" id="FN648467">
    <property type="protein sequence ID" value="CBJ31794.1"/>
    <property type="molecule type" value="Genomic_DNA"/>
</dbReference>
<dbReference type="AlphaFoldDB" id="D7FUY8"/>
<proteinExistence type="inferred from homology"/>
<protein>
    <submittedName>
        <fullName evidence="5">Similar to Cullin-1 (CUL-1) isoform 1</fullName>
    </submittedName>
</protein>
<dbReference type="STRING" id="2880.D7FUY8"/>
<dbReference type="Gene3D" id="1.20.1310.10">
    <property type="entry name" value="Cullin Repeats"/>
    <property type="match status" value="4"/>
</dbReference>
<dbReference type="Pfam" id="PF00888">
    <property type="entry name" value="Cullin"/>
    <property type="match status" value="1"/>
</dbReference>